<dbReference type="GeneID" id="48057814"/>
<organism evidence="1 2">
    <name type="scientific">Staphylococcus felis</name>
    <dbReference type="NCBI Taxonomy" id="46127"/>
    <lineage>
        <taxon>Bacteria</taxon>
        <taxon>Bacillati</taxon>
        <taxon>Bacillota</taxon>
        <taxon>Bacilli</taxon>
        <taxon>Bacillales</taxon>
        <taxon>Staphylococcaceae</taxon>
        <taxon>Staphylococcus</taxon>
    </lineage>
</organism>
<dbReference type="OrthoDB" id="2399937at2"/>
<gene>
    <name evidence="1" type="ORF">DOS83_02175</name>
</gene>
<accession>A0A2K3ZFT1</accession>
<dbReference type="InterPro" id="IPR000182">
    <property type="entry name" value="GNAT_dom"/>
</dbReference>
<protein>
    <submittedName>
        <fullName evidence="1">GNAT family N-acetyltransferase</fullName>
    </submittedName>
</protein>
<dbReference type="Proteomes" id="UP000256562">
    <property type="component" value="Unassembled WGS sequence"/>
</dbReference>
<dbReference type="SUPFAM" id="SSF55729">
    <property type="entry name" value="Acyl-CoA N-acyltransferases (Nat)"/>
    <property type="match status" value="1"/>
</dbReference>
<dbReference type="KEGG" id="sfq:C7J90_06220"/>
<comment type="caution">
    <text evidence="1">The sequence shown here is derived from an EMBL/GenBank/DDBJ whole genome shotgun (WGS) entry which is preliminary data.</text>
</comment>
<sequence length="170" mass="20008">MIKILTHDNAKDFQNLIIEAYQNEPLTFLHEFYDGDHLNLKDLRHLLHPDNHKRNVVFGAFDNQKLVGMIELDFIPHPSKKHKAFIQSLYVSPKYRGQSLSYQLMETLIKHARSQHIEQLMLAIASNNIQAKIFFNNLGFEFFALEEAARKINNQYIEEHWLIYNIGDSK</sequence>
<dbReference type="PROSITE" id="PS51186">
    <property type="entry name" value="GNAT"/>
    <property type="match status" value="1"/>
</dbReference>
<dbReference type="CDD" id="cd04301">
    <property type="entry name" value="NAT_SF"/>
    <property type="match status" value="1"/>
</dbReference>
<dbReference type="PANTHER" id="PTHR43072:SF60">
    <property type="entry name" value="L-2,4-DIAMINOBUTYRIC ACID ACETYLTRANSFERASE"/>
    <property type="match status" value="1"/>
</dbReference>
<dbReference type="AlphaFoldDB" id="A0A2K3ZFT1"/>
<proteinExistence type="predicted"/>
<dbReference type="EMBL" id="QKXQ01000094">
    <property type="protein sequence ID" value="REH99520.1"/>
    <property type="molecule type" value="Genomic_DNA"/>
</dbReference>
<reference evidence="1 2" key="1">
    <citation type="journal article" date="2018" name="Vet. Microbiol.">
        <title>Characterisation of Staphylococcus felis isolated from cats using whole genome sequencing.</title>
        <authorList>
            <person name="Worthing K."/>
            <person name="Pang S."/>
            <person name="Trott D.J."/>
            <person name="Abraham S."/>
            <person name="Coombs G.W."/>
            <person name="Jordan D."/>
            <person name="McIntyre L."/>
            <person name="Davies M.R."/>
            <person name="Norris J."/>
        </authorList>
    </citation>
    <scope>NUCLEOTIDE SEQUENCE [LARGE SCALE GENOMIC DNA]</scope>
    <source>
        <strain evidence="1 2">F9</strain>
    </source>
</reference>
<keyword evidence="1" id="KW-0808">Transferase</keyword>
<dbReference type="GO" id="GO:0016747">
    <property type="term" value="F:acyltransferase activity, transferring groups other than amino-acyl groups"/>
    <property type="evidence" value="ECO:0007669"/>
    <property type="project" value="InterPro"/>
</dbReference>
<dbReference type="PANTHER" id="PTHR43072">
    <property type="entry name" value="N-ACETYLTRANSFERASE"/>
    <property type="match status" value="1"/>
</dbReference>
<dbReference type="Pfam" id="PF13420">
    <property type="entry name" value="Acetyltransf_4"/>
    <property type="match status" value="1"/>
</dbReference>
<dbReference type="Gene3D" id="3.40.630.30">
    <property type="match status" value="1"/>
</dbReference>
<dbReference type="RefSeq" id="WP_103208226.1">
    <property type="nucleotide sequence ID" value="NZ_CAJUZQ010000029.1"/>
</dbReference>
<evidence type="ECO:0000313" key="2">
    <source>
        <dbReference type="Proteomes" id="UP000256562"/>
    </source>
</evidence>
<evidence type="ECO:0000313" key="1">
    <source>
        <dbReference type="EMBL" id="REH99520.1"/>
    </source>
</evidence>
<name>A0A2K3ZFT1_9STAP</name>
<dbReference type="InterPro" id="IPR016181">
    <property type="entry name" value="Acyl_CoA_acyltransferase"/>
</dbReference>